<protein>
    <submittedName>
        <fullName evidence="1">Uncharacterized protein</fullName>
    </submittedName>
</protein>
<dbReference type="EMBL" id="BART01013912">
    <property type="protein sequence ID" value="GAG82614.1"/>
    <property type="molecule type" value="Genomic_DNA"/>
</dbReference>
<gene>
    <name evidence="1" type="ORF">S01H4_28138</name>
</gene>
<name>X1AJV6_9ZZZZ</name>
<proteinExistence type="predicted"/>
<accession>X1AJV6</accession>
<sequence length="101" mass="10994">MLFFVNKYVPVDISQDVKFGKDGKSMQIGSGSNKVLITSDMTQGQIKAAILRANGMSQKFVSQIDFSDEAGLLANFNKELERLAKLKTDTQSSGGMSDLPD</sequence>
<evidence type="ECO:0000313" key="1">
    <source>
        <dbReference type="EMBL" id="GAG82614.1"/>
    </source>
</evidence>
<dbReference type="AlphaFoldDB" id="X1AJV6"/>
<reference evidence="1" key="1">
    <citation type="journal article" date="2014" name="Front. Microbiol.">
        <title>High frequency of phylogenetically diverse reductive dehalogenase-homologous genes in deep subseafloor sedimentary metagenomes.</title>
        <authorList>
            <person name="Kawai M."/>
            <person name="Futagami T."/>
            <person name="Toyoda A."/>
            <person name="Takaki Y."/>
            <person name="Nishi S."/>
            <person name="Hori S."/>
            <person name="Arai W."/>
            <person name="Tsubouchi T."/>
            <person name="Morono Y."/>
            <person name="Uchiyama I."/>
            <person name="Ito T."/>
            <person name="Fujiyama A."/>
            <person name="Inagaki F."/>
            <person name="Takami H."/>
        </authorList>
    </citation>
    <scope>NUCLEOTIDE SEQUENCE</scope>
    <source>
        <strain evidence="1">Expedition CK06-06</strain>
    </source>
</reference>
<comment type="caution">
    <text evidence="1">The sequence shown here is derived from an EMBL/GenBank/DDBJ whole genome shotgun (WGS) entry which is preliminary data.</text>
</comment>
<organism evidence="1">
    <name type="scientific">marine sediment metagenome</name>
    <dbReference type="NCBI Taxonomy" id="412755"/>
    <lineage>
        <taxon>unclassified sequences</taxon>
        <taxon>metagenomes</taxon>
        <taxon>ecological metagenomes</taxon>
    </lineage>
</organism>